<comment type="similarity">
    <text evidence="2">Belongs to the bacterial solute-binding protein SsuA/TauA family.</text>
</comment>
<feature type="domain" description="Solute-binding protein family 3/N-terminal" evidence="6">
    <location>
        <begin position="43"/>
        <end position="263"/>
    </location>
</feature>
<dbReference type="Gene3D" id="3.40.190.10">
    <property type="entry name" value="Periplasmic binding protein-like II"/>
    <property type="match status" value="2"/>
</dbReference>
<dbReference type="PANTHER" id="PTHR30024">
    <property type="entry name" value="ALIPHATIC SULFONATES-BINDING PROTEIN-RELATED"/>
    <property type="match status" value="1"/>
</dbReference>
<dbReference type="STRING" id="225345.CLCHR_33490"/>
<dbReference type="OrthoDB" id="9815602at2"/>
<evidence type="ECO:0000256" key="1">
    <source>
        <dbReference type="ARBA" id="ARBA00004418"/>
    </source>
</evidence>
<evidence type="ECO:0000256" key="4">
    <source>
        <dbReference type="ARBA" id="ARBA00022729"/>
    </source>
</evidence>
<reference evidence="7 8" key="1">
    <citation type="submission" date="2017-03" db="EMBL/GenBank/DDBJ databases">
        <title>Genome sequence of Clostridium chromiireducens DSM 23318.</title>
        <authorList>
            <person name="Poehlein A."/>
            <person name="Daniel R."/>
        </authorList>
    </citation>
    <scope>NUCLEOTIDE SEQUENCE [LARGE SCALE GENOMIC DNA]</scope>
    <source>
        <strain evidence="7 8">DSM 23318</strain>
    </source>
</reference>
<organism evidence="7 8">
    <name type="scientific">Clostridium chromiireducens</name>
    <dbReference type="NCBI Taxonomy" id="225345"/>
    <lineage>
        <taxon>Bacteria</taxon>
        <taxon>Bacillati</taxon>
        <taxon>Bacillota</taxon>
        <taxon>Clostridia</taxon>
        <taxon>Eubacteriales</taxon>
        <taxon>Clostridiaceae</taxon>
        <taxon>Clostridium</taxon>
    </lineage>
</organism>
<evidence type="ECO:0000313" key="8">
    <source>
        <dbReference type="Proteomes" id="UP000191056"/>
    </source>
</evidence>
<dbReference type="SUPFAM" id="SSF53850">
    <property type="entry name" value="Periplasmic binding protein-like II"/>
    <property type="match status" value="1"/>
</dbReference>
<dbReference type="InterPro" id="IPR001638">
    <property type="entry name" value="Solute-binding_3/MltF_N"/>
</dbReference>
<keyword evidence="4 5" id="KW-0732">Signal</keyword>
<feature type="signal peptide" evidence="5">
    <location>
        <begin position="1"/>
        <end position="21"/>
    </location>
</feature>
<protein>
    <submittedName>
        <fullName evidence="7">Taurine-binding periplasmic protein</fullName>
    </submittedName>
</protein>
<evidence type="ECO:0000256" key="3">
    <source>
        <dbReference type="ARBA" id="ARBA00022448"/>
    </source>
</evidence>
<comment type="subcellular location">
    <subcellularLocation>
        <location evidence="1">Periplasm</location>
    </subcellularLocation>
</comment>
<keyword evidence="3" id="KW-0813">Transport</keyword>
<dbReference type="Proteomes" id="UP000191056">
    <property type="component" value="Unassembled WGS sequence"/>
</dbReference>
<dbReference type="EMBL" id="MZGT01000048">
    <property type="protein sequence ID" value="OPJ59671.1"/>
    <property type="molecule type" value="Genomic_DNA"/>
</dbReference>
<proteinExistence type="inferred from homology"/>
<dbReference type="GO" id="GO:0042626">
    <property type="term" value="F:ATPase-coupled transmembrane transporter activity"/>
    <property type="evidence" value="ECO:0007669"/>
    <property type="project" value="InterPro"/>
</dbReference>
<accession>A0A1V4II38</accession>
<evidence type="ECO:0000256" key="2">
    <source>
        <dbReference type="ARBA" id="ARBA00010742"/>
    </source>
</evidence>
<dbReference type="InterPro" id="IPR010068">
    <property type="entry name" value="Peri-bd_TauA"/>
</dbReference>
<dbReference type="PROSITE" id="PS51257">
    <property type="entry name" value="PROKAR_LIPOPROTEIN"/>
    <property type="match status" value="1"/>
</dbReference>
<dbReference type="InterPro" id="IPR010067">
    <property type="entry name" value="ABC_SsuA_sub-bd"/>
</dbReference>
<keyword evidence="8" id="KW-1185">Reference proteome</keyword>
<dbReference type="AlphaFoldDB" id="A0A1V4II38"/>
<dbReference type="SMART" id="SM00062">
    <property type="entry name" value="PBPb"/>
    <property type="match status" value="1"/>
</dbReference>
<evidence type="ECO:0000313" key="7">
    <source>
        <dbReference type="EMBL" id="OPJ59671.1"/>
    </source>
</evidence>
<dbReference type="GO" id="GO:0042597">
    <property type="term" value="C:periplasmic space"/>
    <property type="evidence" value="ECO:0007669"/>
    <property type="project" value="UniProtKB-SubCell"/>
</dbReference>
<gene>
    <name evidence="7" type="primary">tauA_2</name>
    <name evidence="7" type="ORF">CLCHR_33490</name>
</gene>
<dbReference type="PANTHER" id="PTHR30024:SF47">
    <property type="entry name" value="TAURINE-BINDING PERIPLASMIC PROTEIN"/>
    <property type="match status" value="1"/>
</dbReference>
<dbReference type="GO" id="GO:0016020">
    <property type="term" value="C:membrane"/>
    <property type="evidence" value="ECO:0007669"/>
    <property type="project" value="InterPro"/>
</dbReference>
<sequence>MIFKKLLSGILAATVVAGALAGCGSTTNNTNAKAKSSKELPEVVNIGTQQMPTDESLARTKGFFEEELGVKVNITEFDSGKDVNNALASKSIDFGLMGSTPATVGIASGIPIELIWIHDVIGDIEALAVKNSASINKISDLVGKKVAVPASSTAHYSLLNALKINNISESDVKILDMQPNDIYAAWQRGDIDATYVWEPTLGKLLGDGKILVTSRELAAQGVLTCDTEVVRKEFAEKYPELVTKYIKALEKANDIYKNNPNDAIETIAKALGISKEESAHQINASQWLSGKEQLDNKYLGTSDKKGDFVKTLKSTSDFLLEQKTITNSPEISVFEKAVNPKYIEDSLK</sequence>
<dbReference type="InterPro" id="IPR015168">
    <property type="entry name" value="SsuA/THI5"/>
</dbReference>
<evidence type="ECO:0000256" key="5">
    <source>
        <dbReference type="SAM" id="SignalP"/>
    </source>
</evidence>
<dbReference type="RefSeq" id="WP_079440940.1">
    <property type="nucleotide sequence ID" value="NZ_JBLZIA010000011.1"/>
</dbReference>
<dbReference type="CDD" id="cd13560">
    <property type="entry name" value="PBP2_taurine"/>
    <property type="match status" value="1"/>
</dbReference>
<comment type="caution">
    <text evidence="7">The sequence shown here is derived from an EMBL/GenBank/DDBJ whole genome shotgun (WGS) entry which is preliminary data.</text>
</comment>
<feature type="chain" id="PRO_5038514734" evidence="5">
    <location>
        <begin position="22"/>
        <end position="348"/>
    </location>
</feature>
<dbReference type="GO" id="GO:0042918">
    <property type="term" value="P:alkanesulfonate transmembrane transport"/>
    <property type="evidence" value="ECO:0007669"/>
    <property type="project" value="TreeGrafter"/>
</dbReference>
<dbReference type="Pfam" id="PF09084">
    <property type="entry name" value="NMT1"/>
    <property type="match status" value="1"/>
</dbReference>
<evidence type="ECO:0000259" key="6">
    <source>
        <dbReference type="SMART" id="SM00062"/>
    </source>
</evidence>
<name>A0A1V4II38_9CLOT</name>
<dbReference type="NCBIfam" id="TIGR01728">
    <property type="entry name" value="SsuA_fam"/>
    <property type="match status" value="1"/>
</dbReference>